<feature type="active site" description="Charge relay system" evidence="8">
    <location>
        <position position="262"/>
    </location>
</feature>
<dbReference type="PANTHER" id="PTHR43806:SF11">
    <property type="entry name" value="CEREVISIN-RELATED"/>
    <property type="match status" value="1"/>
</dbReference>
<evidence type="ECO:0000256" key="10">
    <source>
        <dbReference type="SAM" id="SignalP"/>
    </source>
</evidence>
<evidence type="ECO:0000256" key="1">
    <source>
        <dbReference type="ARBA" id="ARBA00011073"/>
    </source>
</evidence>
<sequence>MRYRARKSGAIVAAGVIAAATAVTAPAAAAAAPATPAPPATSGWVSTPPSAPVTLITGDKVALHEDASGKPVVEFTPAPRASNVPVSYSAYGDEDHYYVIPSDVAALVPGELDLNLFDVKTLASIGGSGVPVIVKPADDADAKASAAQWKALDVDADRTLESIDAVSGEVPAEGAPALVEELAEGDAVEKVWLDSPVTGADLTSAPQIGAPAAWEAGLNGTGTVIAVLDSGIDTTHPDLDEGIVIAEKDFTGSGSPKDEFGHGTHVASIVAGSGEASGGDNRGIAYGAKLLNARVINAHNEGATSWIIDAMEWAAQQGADVINMSLGIQGEYTDGTDPGSLAVDSISERYDTLVVIAAGNDGEHGATTVTTPGTAQSALTVGALNQWDGIATFSSRGPRFGDAGVKPDITAPGAEILAARAAGTMPEIPADQLYFVNGGTSMAAPAVAGAAAILKSARPDLDGEALKAVLMGTAVPTYGDIWREGAGKVMIPTALGQPLYADPASLSFGVFMSPRATQEPRTKTLTYTNTGDTDLTLHLVPAVSGPDGQQAPAGLLSLSADTLTVPAHGTASVDVTIDPHADDPDFYTGTVTAAGAGFSAVRTVIGFQIEPNMATVHLTATQPDGLPVESASIATFYGIDDPSYEKFVQIKGGKADVRLPLGRYAILGTLINNRPGAALISGTTLFTLDVDLPELGEYPVEIDGTRALPVTVDTEKKAQVTNYEQVLARTLPGRWGPVRQTTANSAIISQGGLPDAVYMLAQGELEGEETLGESWMLGAPELDVKVSAGSASIDLSEELRYGVTSPELTGKVSAAIVDAGAGTPAELAEADVTGKIALVEAHPAPAGDPRILLLNAQAEAAKDAGALALIAYGATDGPYWEEIDFRAMGEFPDKVLPTLTLSRAKGLEVVALASGKKGAKVTGTGHPYAPYDYVFGKVEQGIPSSLAYRLDSANTATVESEMRGQVAGSSLQEWHMVRTPATYIGFVRWTDEPIVDRTIHYYADPDVLYQHDAEAYAGGGDATVFPTRFRGEERFYAPGETGTQTLLGQVVHGGLLPAPASPWQASVYRDGDTLGVNLPYRVDGEGHPNTDGPDGGTDSWFELWQDDVLIATSEYPSGWLQAPAEEHTYRLAFGTSRYERWWTQSTKVSTEWTFTSGTADAATILPLLQLDYGVQDLTGLNVASGKKVVLKPVVSHQDGSTGSAIQGLKLWASYDTGKTWTAVAVSGSAGAYSATITPPKGTTKIALKSEAWDAAGGVFKETVIDAIALQ</sequence>
<evidence type="ECO:0000313" key="14">
    <source>
        <dbReference type="Proteomes" id="UP000777440"/>
    </source>
</evidence>
<dbReference type="PROSITE" id="PS00136">
    <property type="entry name" value="SUBTILASE_ASP"/>
    <property type="match status" value="1"/>
</dbReference>
<dbReference type="PRINTS" id="PR00723">
    <property type="entry name" value="SUBTILISIN"/>
</dbReference>
<evidence type="ECO:0000256" key="9">
    <source>
        <dbReference type="RuleBase" id="RU003355"/>
    </source>
</evidence>
<dbReference type="SUPFAM" id="SSF52743">
    <property type="entry name" value="Subtilisin-like"/>
    <property type="match status" value="1"/>
</dbReference>
<comment type="caution">
    <text evidence="13">The sequence shown here is derived from an EMBL/GenBank/DDBJ whole genome shotgun (WGS) entry which is preliminary data.</text>
</comment>
<dbReference type="InterPro" id="IPR015500">
    <property type="entry name" value="Peptidase_S8_subtilisin-rel"/>
</dbReference>
<dbReference type="RefSeq" id="WP_220338998.1">
    <property type="nucleotide sequence ID" value="NZ_JAEUAX010000002.1"/>
</dbReference>
<keyword evidence="3" id="KW-0964">Secreted</keyword>
<feature type="domain" description="Peptidase S8/S53" evidence="11">
    <location>
        <begin position="220"/>
        <end position="474"/>
    </location>
</feature>
<proteinExistence type="inferred from homology"/>
<dbReference type="InterPro" id="IPR013783">
    <property type="entry name" value="Ig-like_fold"/>
</dbReference>
<dbReference type="Gene3D" id="3.50.30.30">
    <property type="match status" value="1"/>
</dbReference>
<dbReference type="InterPro" id="IPR046450">
    <property type="entry name" value="PA_dom_sf"/>
</dbReference>
<evidence type="ECO:0000256" key="4">
    <source>
        <dbReference type="ARBA" id="ARBA00022670"/>
    </source>
</evidence>
<dbReference type="InterPro" id="IPR022398">
    <property type="entry name" value="Peptidase_S8_His-AS"/>
</dbReference>
<keyword evidence="5 10" id="KW-0732">Signal</keyword>
<evidence type="ECO:0000256" key="5">
    <source>
        <dbReference type="ARBA" id="ARBA00022729"/>
    </source>
</evidence>
<dbReference type="SUPFAM" id="SSF52025">
    <property type="entry name" value="PA domain"/>
    <property type="match status" value="1"/>
</dbReference>
<dbReference type="Pfam" id="PF00082">
    <property type="entry name" value="Peptidase_S8"/>
    <property type="match status" value="1"/>
</dbReference>
<evidence type="ECO:0000259" key="11">
    <source>
        <dbReference type="Pfam" id="PF00082"/>
    </source>
</evidence>
<keyword evidence="6 8" id="KW-0378">Hydrolase</keyword>
<dbReference type="Proteomes" id="UP000777440">
    <property type="component" value="Unassembled WGS sequence"/>
</dbReference>
<dbReference type="Gene3D" id="2.60.40.10">
    <property type="entry name" value="Immunoglobulins"/>
    <property type="match status" value="1"/>
</dbReference>
<dbReference type="PROSITE" id="PS00137">
    <property type="entry name" value="SUBTILASE_HIS"/>
    <property type="match status" value="1"/>
</dbReference>
<keyword evidence="2" id="KW-0134">Cell wall</keyword>
<evidence type="ECO:0000256" key="8">
    <source>
        <dbReference type="PROSITE-ProRule" id="PRU01240"/>
    </source>
</evidence>
<dbReference type="InterPro" id="IPR003137">
    <property type="entry name" value="PA_domain"/>
</dbReference>
<dbReference type="InterPro" id="IPR050131">
    <property type="entry name" value="Peptidase_S8_subtilisin-like"/>
</dbReference>
<feature type="signal peptide" evidence="10">
    <location>
        <begin position="1"/>
        <end position="27"/>
    </location>
</feature>
<feature type="domain" description="PA" evidence="12">
    <location>
        <begin position="816"/>
        <end position="907"/>
    </location>
</feature>
<dbReference type="PANTHER" id="PTHR43806">
    <property type="entry name" value="PEPTIDASE S8"/>
    <property type="match status" value="1"/>
</dbReference>
<evidence type="ECO:0000256" key="2">
    <source>
        <dbReference type="ARBA" id="ARBA00022512"/>
    </source>
</evidence>
<dbReference type="InterPro" id="IPR023828">
    <property type="entry name" value="Peptidase_S8_Ser-AS"/>
</dbReference>
<evidence type="ECO:0000256" key="6">
    <source>
        <dbReference type="ARBA" id="ARBA00022801"/>
    </source>
</evidence>
<dbReference type="Gene3D" id="3.40.50.200">
    <property type="entry name" value="Peptidase S8/S53 domain"/>
    <property type="match status" value="1"/>
</dbReference>
<feature type="active site" description="Charge relay system" evidence="8">
    <location>
        <position position="441"/>
    </location>
</feature>
<feature type="active site" description="Charge relay system" evidence="8">
    <location>
        <position position="229"/>
    </location>
</feature>
<reference evidence="13 14" key="1">
    <citation type="journal article" date="2021" name="MBio">
        <title>Poor Competitiveness of Bradyrhizobium in Pigeon Pea Root Colonization in Indian Soils.</title>
        <authorList>
            <person name="Chalasani D."/>
            <person name="Basu A."/>
            <person name="Pullabhotla S.V.S.R.N."/>
            <person name="Jorrin B."/>
            <person name="Neal A.L."/>
            <person name="Poole P.S."/>
            <person name="Podile A.R."/>
            <person name="Tkacz A."/>
        </authorList>
    </citation>
    <scope>NUCLEOTIDE SEQUENCE [LARGE SCALE GENOMIC DNA]</scope>
    <source>
        <strain evidence="13 14">HU12</strain>
    </source>
</reference>
<organism evidence="13 14">
    <name type="scientific">Microbacterium ureisolvens</name>
    <dbReference type="NCBI Taxonomy" id="2781186"/>
    <lineage>
        <taxon>Bacteria</taxon>
        <taxon>Bacillati</taxon>
        <taxon>Actinomycetota</taxon>
        <taxon>Actinomycetes</taxon>
        <taxon>Micrococcales</taxon>
        <taxon>Microbacteriaceae</taxon>
        <taxon>Microbacterium</taxon>
    </lineage>
</organism>
<evidence type="ECO:0000256" key="7">
    <source>
        <dbReference type="ARBA" id="ARBA00022825"/>
    </source>
</evidence>
<keyword evidence="14" id="KW-1185">Reference proteome</keyword>
<feature type="chain" id="PRO_5046111810" evidence="10">
    <location>
        <begin position="28"/>
        <end position="1270"/>
    </location>
</feature>
<dbReference type="InterPro" id="IPR036852">
    <property type="entry name" value="Peptidase_S8/S53_dom_sf"/>
</dbReference>
<evidence type="ECO:0000256" key="3">
    <source>
        <dbReference type="ARBA" id="ARBA00022525"/>
    </source>
</evidence>
<dbReference type="InterPro" id="IPR000209">
    <property type="entry name" value="Peptidase_S8/S53_dom"/>
</dbReference>
<evidence type="ECO:0000313" key="13">
    <source>
        <dbReference type="EMBL" id="MBW9109249.1"/>
    </source>
</evidence>
<gene>
    <name evidence="13" type="ORF">JNB61_05665</name>
</gene>
<dbReference type="PROSITE" id="PS00138">
    <property type="entry name" value="SUBTILASE_SER"/>
    <property type="match status" value="1"/>
</dbReference>
<dbReference type="InterPro" id="IPR023827">
    <property type="entry name" value="Peptidase_S8_Asp-AS"/>
</dbReference>
<evidence type="ECO:0000259" key="12">
    <source>
        <dbReference type="Pfam" id="PF02225"/>
    </source>
</evidence>
<protein>
    <submittedName>
        <fullName evidence="13">S8 family serine peptidase</fullName>
    </submittedName>
</protein>
<dbReference type="PROSITE" id="PS51892">
    <property type="entry name" value="SUBTILASE"/>
    <property type="match status" value="1"/>
</dbReference>
<accession>A0ABS7HWR7</accession>
<keyword evidence="7 8" id="KW-0720">Serine protease</keyword>
<comment type="similarity">
    <text evidence="1 8 9">Belongs to the peptidase S8 family.</text>
</comment>
<name>A0ABS7HWR7_9MICO</name>
<dbReference type="EMBL" id="JAEUAX010000002">
    <property type="protein sequence ID" value="MBW9109249.1"/>
    <property type="molecule type" value="Genomic_DNA"/>
</dbReference>
<keyword evidence="4 8" id="KW-0645">Protease</keyword>
<dbReference type="Pfam" id="PF02225">
    <property type="entry name" value="PA"/>
    <property type="match status" value="1"/>
</dbReference>